<organism evidence="2 3">
    <name type="scientific">Streptomyces turgidiscabies (strain Car8)</name>
    <dbReference type="NCBI Taxonomy" id="698760"/>
    <lineage>
        <taxon>Bacteria</taxon>
        <taxon>Bacillati</taxon>
        <taxon>Actinomycetota</taxon>
        <taxon>Actinomycetes</taxon>
        <taxon>Kitasatosporales</taxon>
        <taxon>Streptomycetaceae</taxon>
        <taxon>Streptomyces</taxon>
    </lineage>
</organism>
<evidence type="ECO:0000256" key="1">
    <source>
        <dbReference type="SAM" id="MobiDB-lite"/>
    </source>
</evidence>
<dbReference type="AlphaFoldDB" id="L7FCH6"/>
<feature type="compositionally biased region" description="Basic and acidic residues" evidence="1">
    <location>
        <begin position="33"/>
        <end position="44"/>
    </location>
</feature>
<name>L7FCH6_STRT8</name>
<dbReference type="EMBL" id="AEJB01000197">
    <property type="protein sequence ID" value="ELP68844.1"/>
    <property type="molecule type" value="Genomic_DNA"/>
</dbReference>
<reference evidence="2 3" key="1">
    <citation type="journal article" date="2011" name="Plasmid">
        <title>Streptomyces turgidiscabies Car8 contains a modular pathogenicity island that shares virulence genes with other actinobacterial plant pathogens.</title>
        <authorList>
            <person name="Huguet-Tapia J.C."/>
            <person name="Badger J.H."/>
            <person name="Loria R."/>
            <person name="Pettis G.S."/>
        </authorList>
    </citation>
    <scope>NUCLEOTIDE SEQUENCE [LARGE SCALE GENOMIC DNA]</scope>
    <source>
        <strain evidence="2 3">Car8</strain>
    </source>
</reference>
<comment type="caution">
    <text evidence="2">The sequence shown here is derived from an EMBL/GenBank/DDBJ whole genome shotgun (WGS) entry which is preliminary data.</text>
</comment>
<sequence length="44" mass="4886">MCYRGLHQCLRAYVHDRADHDHRGGLHVLGTDRLGDRGEGGVDA</sequence>
<proteinExistence type="predicted"/>
<accession>L7FCH6</accession>
<evidence type="ECO:0000313" key="2">
    <source>
        <dbReference type="EMBL" id="ELP68844.1"/>
    </source>
</evidence>
<gene>
    <name evidence="2" type="ORF">STRTUCAR8_02275</name>
</gene>
<feature type="region of interest" description="Disordered" evidence="1">
    <location>
        <begin position="25"/>
        <end position="44"/>
    </location>
</feature>
<keyword evidence="3" id="KW-1185">Reference proteome</keyword>
<feature type="non-terminal residue" evidence="2">
    <location>
        <position position="44"/>
    </location>
</feature>
<dbReference type="Proteomes" id="UP000010931">
    <property type="component" value="Unassembled WGS sequence"/>
</dbReference>
<evidence type="ECO:0000313" key="3">
    <source>
        <dbReference type="Proteomes" id="UP000010931"/>
    </source>
</evidence>
<protein>
    <submittedName>
        <fullName evidence="2">Uncharacterized protein</fullName>
    </submittedName>
</protein>